<dbReference type="OrthoDB" id="9926727at2"/>
<protein>
    <submittedName>
        <fullName evidence="1">Uncharacterized protein</fullName>
    </submittedName>
</protein>
<organism evidence="1 3">
    <name type="scientific">Paenibacillus barcinonensis</name>
    <dbReference type="NCBI Taxonomy" id="198119"/>
    <lineage>
        <taxon>Bacteria</taxon>
        <taxon>Bacillati</taxon>
        <taxon>Bacillota</taxon>
        <taxon>Bacilli</taxon>
        <taxon>Bacillales</taxon>
        <taxon>Paenibacillaceae</taxon>
        <taxon>Paenibacillus</taxon>
    </lineage>
</organism>
<proteinExistence type="predicted"/>
<gene>
    <name evidence="1" type="ORF">DFQ00_102321</name>
    <name evidence="2" type="ORF">HUB98_05865</name>
</gene>
<dbReference type="RefSeq" id="WP_110894624.1">
    <property type="nucleotide sequence ID" value="NZ_CP054614.1"/>
</dbReference>
<dbReference type="Proteomes" id="UP000509327">
    <property type="component" value="Chromosome"/>
</dbReference>
<reference evidence="2 4" key="2">
    <citation type="submission" date="2020-06" db="EMBL/GenBank/DDBJ databases">
        <title>Complete genome of Paenibacillus barcinonensis KACC11450.</title>
        <authorList>
            <person name="Kim M."/>
            <person name="Park Y.-J."/>
            <person name="Shin J.-H."/>
        </authorList>
    </citation>
    <scope>NUCLEOTIDE SEQUENCE [LARGE SCALE GENOMIC DNA]</scope>
    <source>
        <strain evidence="2 4">KACC11450</strain>
    </source>
</reference>
<name>A0A2V4VVP2_PAEBA</name>
<dbReference type="AlphaFoldDB" id="A0A2V4VVP2"/>
<reference evidence="1 3" key="1">
    <citation type="submission" date="2018-06" db="EMBL/GenBank/DDBJ databases">
        <title>Genomic Encyclopedia of Type Strains, Phase III (KMG-III): the genomes of soil and plant-associated and newly described type strains.</title>
        <authorList>
            <person name="Whitman W."/>
        </authorList>
    </citation>
    <scope>NUCLEOTIDE SEQUENCE [LARGE SCALE GENOMIC DNA]</scope>
    <source>
        <strain evidence="1 3">CECT 7022</strain>
    </source>
</reference>
<dbReference type="Proteomes" id="UP000247790">
    <property type="component" value="Unassembled WGS sequence"/>
</dbReference>
<sequence length="77" mass="9149">MREYNCVDTTILSKGDWVHYYNQNEGKFFIDKGEVKEKNPYLEGVVVYGDGWSQFVNKYFIAKVERNNSVIFEQKEI</sequence>
<keyword evidence="4" id="KW-1185">Reference proteome</keyword>
<accession>A0A2V4VVP2</accession>
<evidence type="ECO:0000313" key="1">
    <source>
        <dbReference type="EMBL" id="PYE51527.1"/>
    </source>
</evidence>
<evidence type="ECO:0000313" key="2">
    <source>
        <dbReference type="EMBL" id="QKS55907.1"/>
    </source>
</evidence>
<dbReference type="EMBL" id="CP054614">
    <property type="protein sequence ID" value="QKS55907.1"/>
    <property type="molecule type" value="Genomic_DNA"/>
</dbReference>
<evidence type="ECO:0000313" key="4">
    <source>
        <dbReference type="Proteomes" id="UP000509327"/>
    </source>
</evidence>
<dbReference type="EMBL" id="QJSW01000002">
    <property type="protein sequence ID" value="PYE51527.1"/>
    <property type="molecule type" value="Genomic_DNA"/>
</dbReference>
<evidence type="ECO:0000313" key="3">
    <source>
        <dbReference type="Proteomes" id="UP000247790"/>
    </source>
</evidence>